<proteinExistence type="predicted"/>
<dbReference type="SUPFAM" id="SSF51604">
    <property type="entry name" value="Enolase C-terminal domain-like"/>
    <property type="match status" value="1"/>
</dbReference>
<dbReference type="Gene3D" id="3.30.390.10">
    <property type="entry name" value="Enolase-like, N-terminal domain"/>
    <property type="match status" value="1"/>
</dbReference>
<dbReference type="SFLD" id="SFLDS00001">
    <property type="entry name" value="Enolase"/>
    <property type="match status" value="1"/>
</dbReference>
<dbReference type="SMART" id="SM00922">
    <property type="entry name" value="MR_MLE"/>
    <property type="match status" value="1"/>
</dbReference>
<dbReference type="AlphaFoldDB" id="A0A7W9JA49"/>
<organism evidence="3 4">
    <name type="scientific">Kribbella italica</name>
    <dbReference type="NCBI Taxonomy" id="1540520"/>
    <lineage>
        <taxon>Bacteria</taxon>
        <taxon>Bacillati</taxon>
        <taxon>Actinomycetota</taxon>
        <taxon>Actinomycetes</taxon>
        <taxon>Propionibacteriales</taxon>
        <taxon>Kribbellaceae</taxon>
        <taxon>Kribbella</taxon>
    </lineage>
</organism>
<evidence type="ECO:0000259" key="2">
    <source>
        <dbReference type="SMART" id="SM00922"/>
    </source>
</evidence>
<dbReference type="InterPro" id="IPR013342">
    <property type="entry name" value="Mandelate_racemase_C"/>
</dbReference>
<sequence length="376" mass="41156">MKIAELELVALPGADDWPVLVAVVRTDDGLTGIGEVGMRGRERAAVGVVEDLRPLLVGVDATRIEHIWQVGFRSVFFPSDRHHGSVLAGIDQALWDLRGQALGVPVFSLLGGRSRDYVPAYAHVRGGGMDDVLNHAAELAEAGWKHLRFTAWDPREPEYDARRAVRWTVELMQELRAGLGDEIELLIDAHTRLDLAEAVQLCRELEPVRPFFVEDPLRSEHLAAYKSLRGRVGVPLAAGEQFVTKWEFRQLVEDELIDHARIDLGHTGITEGRKIAALCETHHVQLALHNSIGPVCTAASTQLTTALPNVSVQEQAHRFASQVGAFTSSVVLEPGRLIASDTDPGIGIKADLSQATAPQTATIPRLHRPDGSVTNW</sequence>
<dbReference type="PANTHER" id="PTHR48080">
    <property type="entry name" value="D-GALACTONATE DEHYDRATASE-RELATED"/>
    <property type="match status" value="1"/>
</dbReference>
<dbReference type="SUPFAM" id="SSF54826">
    <property type="entry name" value="Enolase N-terminal domain-like"/>
    <property type="match status" value="1"/>
</dbReference>
<dbReference type="Gene3D" id="3.20.20.120">
    <property type="entry name" value="Enolase-like C-terminal domain"/>
    <property type="match status" value="1"/>
</dbReference>
<keyword evidence="1" id="KW-0456">Lyase</keyword>
<dbReference type="InterPro" id="IPR029017">
    <property type="entry name" value="Enolase-like_N"/>
</dbReference>
<keyword evidence="4" id="KW-1185">Reference proteome</keyword>
<dbReference type="InterPro" id="IPR029065">
    <property type="entry name" value="Enolase_C-like"/>
</dbReference>
<dbReference type="GO" id="GO:0016829">
    <property type="term" value="F:lyase activity"/>
    <property type="evidence" value="ECO:0007669"/>
    <property type="project" value="UniProtKB-KW"/>
</dbReference>
<feature type="domain" description="Mandelate racemase/muconate lactonizing enzyme C-terminal" evidence="2">
    <location>
        <begin position="129"/>
        <end position="235"/>
    </location>
</feature>
<dbReference type="PROSITE" id="PS00909">
    <property type="entry name" value="MR_MLE_2"/>
    <property type="match status" value="1"/>
</dbReference>
<dbReference type="InterPro" id="IPR036849">
    <property type="entry name" value="Enolase-like_C_sf"/>
</dbReference>
<dbReference type="InterPro" id="IPR018110">
    <property type="entry name" value="Mandel_Rmase/mucon_lact_enz_CS"/>
</dbReference>
<reference evidence="3 4" key="1">
    <citation type="submission" date="2020-08" db="EMBL/GenBank/DDBJ databases">
        <title>Sequencing the genomes of 1000 actinobacteria strains.</title>
        <authorList>
            <person name="Klenk H.-P."/>
        </authorList>
    </citation>
    <scope>NUCLEOTIDE SEQUENCE [LARGE SCALE GENOMIC DNA]</scope>
    <source>
        <strain evidence="3 4">DSM 28967</strain>
    </source>
</reference>
<gene>
    <name evidence="3" type="ORF">HDA39_004706</name>
</gene>
<evidence type="ECO:0000256" key="1">
    <source>
        <dbReference type="ARBA" id="ARBA00023239"/>
    </source>
</evidence>
<dbReference type="Pfam" id="PF13378">
    <property type="entry name" value="MR_MLE_C"/>
    <property type="match status" value="1"/>
</dbReference>
<evidence type="ECO:0000313" key="3">
    <source>
        <dbReference type="EMBL" id="MBB5837972.1"/>
    </source>
</evidence>
<dbReference type="PANTHER" id="PTHR48080:SF2">
    <property type="entry name" value="D-GALACTONATE DEHYDRATASE"/>
    <property type="match status" value="1"/>
</dbReference>
<evidence type="ECO:0000313" key="4">
    <source>
        <dbReference type="Proteomes" id="UP000549971"/>
    </source>
</evidence>
<dbReference type="Proteomes" id="UP000549971">
    <property type="component" value="Unassembled WGS sequence"/>
</dbReference>
<name>A0A7W9JA49_9ACTN</name>
<protein>
    <submittedName>
        <fullName evidence="3">L-alanine-DL-glutamate epimerase-like enolase superfamily enzyme</fullName>
    </submittedName>
</protein>
<dbReference type="Pfam" id="PF02746">
    <property type="entry name" value="MR_MLE_N"/>
    <property type="match status" value="1"/>
</dbReference>
<accession>A0A7W9JA49</accession>
<comment type="caution">
    <text evidence="3">The sequence shown here is derived from an EMBL/GenBank/DDBJ whole genome shotgun (WGS) entry which is preliminary data.</text>
</comment>
<dbReference type="SFLD" id="SFLDG00179">
    <property type="entry name" value="mandelate_racemase"/>
    <property type="match status" value="1"/>
</dbReference>
<dbReference type="GO" id="GO:0009063">
    <property type="term" value="P:amino acid catabolic process"/>
    <property type="evidence" value="ECO:0007669"/>
    <property type="project" value="InterPro"/>
</dbReference>
<dbReference type="InterPro" id="IPR034593">
    <property type="entry name" value="DgoD-like"/>
</dbReference>
<dbReference type="RefSeq" id="WP_184798407.1">
    <property type="nucleotide sequence ID" value="NZ_JACHMY010000001.1"/>
</dbReference>
<dbReference type="EMBL" id="JACHMY010000001">
    <property type="protein sequence ID" value="MBB5837972.1"/>
    <property type="molecule type" value="Genomic_DNA"/>
</dbReference>
<dbReference type="InterPro" id="IPR013341">
    <property type="entry name" value="Mandelate_racemase_N_dom"/>
</dbReference>
<dbReference type="CDD" id="cd03316">
    <property type="entry name" value="MR_like"/>
    <property type="match status" value="1"/>
</dbReference>